<dbReference type="EMBL" id="UINC01011769">
    <property type="protein sequence ID" value="SVA51728.1"/>
    <property type="molecule type" value="Genomic_DNA"/>
</dbReference>
<name>A0A381WHY8_9ZZZZ</name>
<sequence>MYRPDLLAYDLYGTIKLWWVFSQRNMDIIKDPIYDMLPGVKIFLPKSSNLAKTLGV</sequence>
<accession>A0A381WHY8</accession>
<reference evidence="1" key="1">
    <citation type="submission" date="2018-05" db="EMBL/GenBank/DDBJ databases">
        <authorList>
            <person name="Lanie J.A."/>
            <person name="Ng W.-L."/>
            <person name="Kazmierczak K.M."/>
            <person name="Andrzejewski T.M."/>
            <person name="Davidsen T.M."/>
            <person name="Wayne K.J."/>
            <person name="Tettelin H."/>
            <person name="Glass J.I."/>
            <person name="Rusch D."/>
            <person name="Podicherti R."/>
            <person name="Tsui H.-C.T."/>
            <person name="Winkler M.E."/>
        </authorList>
    </citation>
    <scope>NUCLEOTIDE SEQUENCE</scope>
</reference>
<dbReference type="AlphaFoldDB" id="A0A381WHY8"/>
<evidence type="ECO:0000313" key="1">
    <source>
        <dbReference type="EMBL" id="SVA51728.1"/>
    </source>
</evidence>
<proteinExistence type="predicted"/>
<protein>
    <submittedName>
        <fullName evidence="1">Uncharacterized protein</fullName>
    </submittedName>
</protein>
<organism evidence="1">
    <name type="scientific">marine metagenome</name>
    <dbReference type="NCBI Taxonomy" id="408172"/>
    <lineage>
        <taxon>unclassified sequences</taxon>
        <taxon>metagenomes</taxon>
        <taxon>ecological metagenomes</taxon>
    </lineage>
</organism>
<gene>
    <name evidence="1" type="ORF">METZ01_LOCUS104582</name>
</gene>